<evidence type="ECO:0000313" key="1">
    <source>
        <dbReference type="EMBL" id="QGZ99427.1"/>
    </source>
</evidence>
<evidence type="ECO:0000313" key="2">
    <source>
        <dbReference type="Proteomes" id="UP000430508"/>
    </source>
</evidence>
<proteinExistence type="predicted"/>
<organism evidence="1 2">
    <name type="scientific">Dehalobacter restrictus</name>
    <dbReference type="NCBI Taxonomy" id="55583"/>
    <lineage>
        <taxon>Bacteria</taxon>
        <taxon>Bacillati</taxon>
        <taxon>Bacillota</taxon>
        <taxon>Clostridia</taxon>
        <taxon>Eubacteriales</taxon>
        <taxon>Desulfitobacteriaceae</taxon>
        <taxon>Dehalobacter</taxon>
    </lineage>
</organism>
<sequence length="280" mass="29819">MTISASIPKLVSTKVLMTLQNNLVAKQICTMDTGSQIKKQGDTVTFPGLSTPTISPYSGTITPETLNDAGVTLLIDQQNYYSFYVDDIESFQSVIDVKGTAVEEAAYGLLNTADKYVLGLYAGAGTTITATVSETIALSTTSTVIRKLTEANVKPGQRWLVIPPWYAEKLELAGIKFSIKQGTGDAGDGIEWAKHLNTDIYVSNNLATTGAEGSYNTKCLAGSYNSIVYAEQILKSRVLPEVAGSFAAQCDGLHVFGAKVIKPKELVQINATQAAASSTI</sequence>
<dbReference type="AlphaFoldDB" id="A0A857DFL3"/>
<protein>
    <submittedName>
        <fullName evidence="1">Uncharacterized protein</fullName>
    </submittedName>
</protein>
<reference evidence="1 2" key="1">
    <citation type="submission" date="2019-12" db="EMBL/GenBank/DDBJ databases">
        <title>Sequence classification of anaerobic respiratory reductive dehalogenases: First we see many, then we see few.</title>
        <authorList>
            <person name="Molenda O."/>
            <person name="Puentes Jacome L.A."/>
            <person name="Cao X."/>
            <person name="Nesbo C.L."/>
            <person name="Tang S."/>
            <person name="Morson N."/>
            <person name="Patron J."/>
            <person name="Lomheim L."/>
            <person name="Wishart D.S."/>
            <person name="Edwards E.A."/>
        </authorList>
    </citation>
    <scope>NUCLEOTIDE SEQUENCE [LARGE SCALE GENOMIC DNA]</scope>
    <source>
        <strain evidence="1 2">12DCA</strain>
    </source>
</reference>
<dbReference type="Proteomes" id="UP000430508">
    <property type="component" value="Chromosome"/>
</dbReference>
<gene>
    <name evidence="1" type="ORF">GQ588_01475</name>
</gene>
<dbReference type="EMBL" id="CP046996">
    <property type="protein sequence ID" value="QGZ99427.1"/>
    <property type="molecule type" value="Genomic_DNA"/>
</dbReference>
<name>A0A857DFL3_9FIRM</name>
<dbReference type="RefSeq" id="WP_158208115.1">
    <property type="nucleotide sequence ID" value="NZ_CP046996.1"/>
</dbReference>
<accession>A0A857DFL3</accession>
<dbReference type="Pfam" id="PF25209">
    <property type="entry name" value="Phage_capsid_4"/>
    <property type="match status" value="1"/>
</dbReference>